<organism evidence="1 2">
    <name type="scientific">Glomus cerebriforme</name>
    <dbReference type="NCBI Taxonomy" id="658196"/>
    <lineage>
        <taxon>Eukaryota</taxon>
        <taxon>Fungi</taxon>
        <taxon>Fungi incertae sedis</taxon>
        <taxon>Mucoromycota</taxon>
        <taxon>Glomeromycotina</taxon>
        <taxon>Glomeromycetes</taxon>
        <taxon>Glomerales</taxon>
        <taxon>Glomeraceae</taxon>
        <taxon>Glomus</taxon>
    </lineage>
</organism>
<comment type="caution">
    <text evidence="1">The sequence shown here is derived from an EMBL/GenBank/DDBJ whole genome shotgun (WGS) entry which is preliminary data.</text>
</comment>
<evidence type="ECO:0000313" key="1">
    <source>
        <dbReference type="EMBL" id="RIA94513.1"/>
    </source>
</evidence>
<dbReference type="OrthoDB" id="10261027at2759"/>
<dbReference type="STRING" id="658196.A0A397T8E9"/>
<dbReference type="Proteomes" id="UP000265703">
    <property type="component" value="Unassembled WGS sequence"/>
</dbReference>
<evidence type="ECO:0000313" key="2">
    <source>
        <dbReference type="Proteomes" id="UP000265703"/>
    </source>
</evidence>
<accession>A0A397T8E9</accession>
<keyword evidence="2" id="KW-1185">Reference proteome</keyword>
<proteinExistence type="predicted"/>
<dbReference type="Gene3D" id="1.10.510.10">
    <property type="entry name" value="Transferase(Phosphotransferase) domain 1"/>
    <property type="match status" value="1"/>
</dbReference>
<dbReference type="AlphaFoldDB" id="A0A397T8E9"/>
<reference evidence="1 2" key="1">
    <citation type="submission" date="2018-06" db="EMBL/GenBank/DDBJ databases">
        <title>Comparative genomics reveals the genomic features of Rhizophagus irregularis, R. cerebriforme, R. diaphanum and Gigaspora rosea, and their symbiotic lifestyle signature.</title>
        <authorList>
            <person name="Morin E."/>
            <person name="San Clemente H."/>
            <person name="Chen E.C.H."/>
            <person name="De La Providencia I."/>
            <person name="Hainaut M."/>
            <person name="Kuo A."/>
            <person name="Kohler A."/>
            <person name="Murat C."/>
            <person name="Tang N."/>
            <person name="Roy S."/>
            <person name="Loubradou J."/>
            <person name="Henrissat B."/>
            <person name="Grigoriev I.V."/>
            <person name="Corradi N."/>
            <person name="Roux C."/>
            <person name="Martin F.M."/>
        </authorList>
    </citation>
    <scope>NUCLEOTIDE SEQUENCE [LARGE SCALE GENOMIC DNA]</scope>
    <source>
        <strain evidence="1 2">DAOM 227022</strain>
    </source>
</reference>
<name>A0A397T8E9_9GLOM</name>
<gene>
    <name evidence="1" type="ORF">C1645_817876</name>
</gene>
<sequence length="120" mass="13690">MAHQLVCAVTYLHDEGIVHHDFAGRFKRIDISSASINQSKLFGVVPYTNPIRFDIQKRNKSNEKGNIYSIECDVSLVVNILRGCRAKSHEEKCLSEEYINKCWDEVPGNRPNINQVVNKS</sequence>
<dbReference type="SUPFAM" id="SSF56112">
    <property type="entry name" value="Protein kinase-like (PK-like)"/>
    <property type="match status" value="1"/>
</dbReference>
<dbReference type="InterPro" id="IPR011009">
    <property type="entry name" value="Kinase-like_dom_sf"/>
</dbReference>
<dbReference type="EMBL" id="QKYT01000079">
    <property type="protein sequence ID" value="RIA94513.1"/>
    <property type="molecule type" value="Genomic_DNA"/>
</dbReference>
<evidence type="ECO:0008006" key="3">
    <source>
        <dbReference type="Google" id="ProtNLM"/>
    </source>
</evidence>
<protein>
    <recommendedName>
        <fullName evidence="3">Protein kinase domain-containing protein</fullName>
    </recommendedName>
</protein>